<organism evidence="1 2">
    <name type="scientific">Fusarium duplospermum</name>
    <dbReference type="NCBI Taxonomy" id="1325734"/>
    <lineage>
        <taxon>Eukaryota</taxon>
        <taxon>Fungi</taxon>
        <taxon>Dikarya</taxon>
        <taxon>Ascomycota</taxon>
        <taxon>Pezizomycotina</taxon>
        <taxon>Sordariomycetes</taxon>
        <taxon>Hypocreomycetidae</taxon>
        <taxon>Hypocreales</taxon>
        <taxon>Nectriaceae</taxon>
        <taxon>Fusarium</taxon>
        <taxon>Fusarium solani species complex</taxon>
    </lineage>
</organism>
<dbReference type="PANTHER" id="PTHR40780:SF2">
    <property type="entry name" value="DUF3669 DOMAIN-CONTAINING PROTEIN"/>
    <property type="match status" value="1"/>
</dbReference>
<name>A0A428Q365_9HYPO</name>
<evidence type="ECO:0000313" key="2">
    <source>
        <dbReference type="Proteomes" id="UP000288168"/>
    </source>
</evidence>
<reference evidence="1 2" key="1">
    <citation type="submission" date="2017-06" db="EMBL/GenBank/DDBJ databases">
        <title>Comparative genomic analysis of Ambrosia Fusariam Clade fungi.</title>
        <authorList>
            <person name="Stajich J.E."/>
            <person name="Carrillo J."/>
            <person name="Kijimoto T."/>
            <person name="Eskalen A."/>
            <person name="O'Donnell K."/>
            <person name="Kasson M."/>
        </authorList>
    </citation>
    <scope>NUCLEOTIDE SEQUENCE [LARGE SCALE GENOMIC DNA]</scope>
    <source>
        <strain evidence="1 2">NRRL62584</strain>
    </source>
</reference>
<dbReference type="AlphaFoldDB" id="A0A428Q365"/>
<dbReference type="PANTHER" id="PTHR40780">
    <property type="entry name" value="DUF3669 DOMAIN-CONTAINING PROTEIN"/>
    <property type="match status" value="1"/>
</dbReference>
<proteinExistence type="predicted"/>
<protein>
    <submittedName>
        <fullName evidence="1">Uncharacterized protein</fullName>
    </submittedName>
</protein>
<comment type="caution">
    <text evidence="1">The sequence shown here is derived from an EMBL/GenBank/DDBJ whole genome shotgun (WGS) entry which is preliminary data.</text>
</comment>
<keyword evidence="2" id="KW-1185">Reference proteome</keyword>
<accession>A0A428Q365</accession>
<evidence type="ECO:0000313" key="1">
    <source>
        <dbReference type="EMBL" id="RSL59708.1"/>
    </source>
</evidence>
<gene>
    <name evidence="1" type="ORF">CEP54_007198</name>
</gene>
<dbReference type="EMBL" id="NKCI01000064">
    <property type="protein sequence ID" value="RSL59708.1"/>
    <property type="molecule type" value="Genomic_DNA"/>
</dbReference>
<dbReference type="OrthoDB" id="2993351at2759"/>
<sequence length="319" mass="35742">MKVCCRLLSVARGIVLPINARGLTEAYMLFFPPPSTIAHNYSFVPITKMSTRGIKRTADMISGYSQPITEYLESALDILPPLSVLGIALKPGIGIYIDNFNRDFFDDYYPFTEIGYGSTSCIIHKYIESSVVKKLHPGLNNAVAKAAKEAKMAMEVSQVFDTYEPESNIRIKVPGNVKAIDNWETFWRGHSRKLPHLLRVPTPAIEMDAIYSLPKSVGRALIQQYYLRRAGSKLDPYVVEEILNQPNNRHCLIQPCLRLCAYPREPGEFKLRNFELSLAEMQRIGLNTIDLSKAIGEAFAVLHYRCGLSGVGVSFAFGT</sequence>
<dbReference type="Proteomes" id="UP000288168">
    <property type="component" value="Unassembled WGS sequence"/>
</dbReference>